<feature type="compositionally biased region" description="Basic and acidic residues" evidence="1">
    <location>
        <begin position="195"/>
        <end position="231"/>
    </location>
</feature>
<dbReference type="AlphaFoldDB" id="A0A2Z4Y1I6"/>
<feature type="region of interest" description="Disordered" evidence="1">
    <location>
        <begin position="195"/>
        <end position="480"/>
    </location>
</feature>
<dbReference type="Proteomes" id="UP000262583">
    <property type="component" value="Chromosome"/>
</dbReference>
<accession>A0A2Z4Y1I6</accession>
<dbReference type="EMBL" id="CP030759">
    <property type="protein sequence ID" value="AXA35057.1"/>
    <property type="molecule type" value="Genomic_DNA"/>
</dbReference>
<evidence type="ECO:0000313" key="2">
    <source>
        <dbReference type="EMBL" id="AXA35057.1"/>
    </source>
</evidence>
<feature type="compositionally biased region" description="Polar residues" evidence="1">
    <location>
        <begin position="331"/>
        <end position="347"/>
    </location>
</feature>
<feature type="compositionally biased region" description="Basic and acidic residues" evidence="1">
    <location>
        <begin position="248"/>
        <end position="258"/>
    </location>
</feature>
<feature type="compositionally biased region" description="Polar residues" evidence="1">
    <location>
        <begin position="443"/>
        <end position="454"/>
    </location>
</feature>
<proteinExistence type="predicted"/>
<name>A0A2Z4Y1I6_SUMC1</name>
<evidence type="ECO:0000256" key="1">
    <source>
        <dbReference type="SAM" id="MobiDB-lite"/>
    </source>
</evidence>
<feature type="compositionally biased region" description="Basic and acidic residues" evidence="1">
    <location>
        <begin position="392"/>
        <end position="403"/>
    </location>
</feature>
<evidence type="ECO:0000313" key="3">
    <source>
        <dbReference type="Proteomes" id="UP000262583"/>
    </source>
</evidence>
<dbReference type="KEGG" id="schv:BRCON_0280"/>
<sequence length="480" mass="52696">MLDNEPFGVQYDASRPYRFHDVAPGTHTLRVYAATPLHEIIPQTLDVVTFSVAYQTDENRVEKGEPLLTYVLPQGEYFGIDCADITLNFAVSGVQLSRKGYRVQYYVDGRRYIATREGSYHLKGLSAGLHRIRVELVDERGRVVPGPFNAVERVIKLSPEKTPKPYRPGEAATLQSIPGAMTNGRLWVAVPEEKASTAANGRHEEQRAAEPRKTPKFEILHKRTGYERRESATVVEPNTDNTTKKQVAPREDTTRVEEANEAPELSVAPQEEHQRPPEDYPPEDSAVKKGASPTPEVRSSVTPTSPVTTKPQEQLSSAKLAKTLALQAAQESRTTATLKASAVTSTRTEVRRVAPSQQPTSAPIAREPIPLPEAELETPATTRKTSPPTLPVKEENQAPDVKKKASPTPSPVAPQKQQEDRGNPPDQSNALEKQQKPVASPVQILSSDVPATSAQDEEGDTSTIAQVLRVPGPVKVERHK</sequence>
<protein>
    <submittedName>
        <fullName evidence="2">Uncharacterized protein</fullName>
    </submittedName>
</protein>
<organism evidence="2 3">
    <name type="scientific">Sumerlaea chitinivorans</name>
    <dbReference type="NCBI Taxonomy" id="2250252"/>
    <lineage>
        <taxon>Bacteria</taxon>
        <taxon>Candidatus Sumerlaeota</taxon>
        <taxon>Candidatus Sumerlaeia</taxon>
        <taxon>Candidatus Sumerlaeales</taxon>
        <taxon>Candidatus Sumerlaeaceae</taxon>
        <taxon>Candidatus Sumerlaea</taxon>
    </lineage>
</organism>
<feature type="compositionally biased region" description="Low complexity" evidence="1">
    <location>
        <begin position="292"/>
        <end position="330"/>
    </location>
</feature>
<reference evidence="2 3" key="1">
    <citation type="submission" date="2018-05" db="EMBL/GenBank/DDBJ databases">
        <title>A metagenomic window into the 2 km-deep terrestrial subsurface aquifer revealed taxonomically and functionally diverse microbial community comprising novel uncultured bacterial lineages.</title>
        <authorList>
            <person name="Kadnikov V.V."/>
            <person name="Mardanov A.V."/>
            <person name="Beletsky A.V."/>
            <person name="Banks D."/>
            <person name="Pimenov N.V."/>
            <person name="Frank Y.A."/>
            <person name="Karnachuk O.V."/>
            <person name="Ravin N.V."/>
        </authorList>
    </citation>
    <scope>NUCLEOTIDE SEQUENCE [LARGE SCALE GENOMIC DNA]</scope>
    <source>
        <strain evidence="2">BY</strain>
    </source>
</reference>
<feature type="compositionally biased region" description="Polar residues" evidence="1">
    <location>
        <begin position="236"/>
        <end position="245"/>
    </location>
</feature>
<gene>
    <name evidence="2" type="ORF">BRCON_0280</name>
</gene>